<comment type="similarity">
    <text evidence="2">Belongs to the RNase E/G family.</text>
</comment>
<keyword evidence="9" id="KW-0934">Plastid</keyword>
<evidence type="ECO:0000259" key="8">
    <source>
        <dbReference type="SMART" id="SM00316"/>
    </source>
</evidence>
<comment type="cofactor">
    <cofactor evidence="1">
        <name>Mg(2+)</name>
        <dbReference type="ChEBI" id="CHEBI:18420"/>
    </cofactor>
</comment>
<name>A0A1G4NW49_9FLOR</name>
<proteinExistence type="inferred from homology"/>
<protein>
    <submittedName>
        <fullName evidence="9">Ribonuclease E</fullName>
    </submittedName>
</protein>
<dbReference type="PANTHER" id="PTHR30001">
    <property type="entry name" value="RIBONUCLEASE"/>
    <property type="match status" value="1"/>
</dbReference>
<dbReference type="NCBIfam" id="TIGR00757">
    <property type="entry name" value="RNaseEG"/>
    <property type="match status" value="1"/>
</dbReference>
<evidence type="ECO:0000256" key="4">
    <source>
        <dbReference type="ARBA" id="ARBA00022801"/>
    </source>
</evidence>
<evidence type="ECO:0000256" key="1">
    <source>
        <dbReference type="ARBA" id="ARBA00001946"/>
    </source>
</evidence>
<evidence type="ECO:0000256" key="3">
    <source>
        <dbReference type="ARBA" id="ARBA00022723"/>
    </source>
</evidence>
<evidence type="ECO:0000256" key="6">
    <source>
        <dbReference type="ARBA" id="ARBA00022884"/>
    </source>
</evidence>
<accession>A0A1G4NW49</accession>
<dbReference type="GO" id="GO:0046872">
    <property type="term" value="F:metal ion binding"/>
    <property type="evidence" value="ECO:0007669"/>
    <property type="project" value="UniProtKB-KW"/>
</dbReference>
<comment type="function">
    <text evidence="7">Involved in intercistronic processing of primary transcripts from chloroplast operons. The endonucleolytic activity of the enzyme depends on the number of phosphates at the 5' end, is inhibited by structured RNA, and preferentially cleaves A/U-rich sequences.</text>
</comment>
<keyword evidence="4" id="KW-0378">Hydrolase</keyword>
<keyword evidence="5" id="KW-0460">Magnesium</keyword>
<sequence>MIKKIIISHFNNIAAVIENSKIQELIVINNTYQVSDIYLGIVQKIFTSINAAFVKLNHHGKSGFIHVNDIKYVNPRVDLNLHNIVNAVTIRQKLLVQIVKEPTNSKGPRLTTNIHLSGQYLVLMPFNNKVCISQKIYDDNERVFLRGLGILIKPSNTGILFKESSKGVKETILIEELSGLQKQWDFIEKSSITALCPSLIHYNDDLIRKILIDYFDSEIDVIIADSVKSLQRLHEYLQLRYDHIRGSRTKLQLYEESTCILEAFRVNSTIFEVLHFKIELDSGIYVFIESSEALTVVDVNSGSFNQKRNSSDSILQTNCLAASEIAYQLQIRNINGIIIIDFIDMKSQKDQLKLLDHLSKIFKDDRAKPEIVQLSELGLVELTRRRRGQSLKEIFGSSEGNVGYKQKYETSTIVGNQQNFTMAVQDIKSTFFNKKFKRLIKVEDLAGCNTKRQFSPLLYRYIIPLQLYHAMMDYPLTIL</sequence>
<gene>
    <name evidence="9" type="primary">rne</name>
    <name evidence="9" type="ORF">H1444_16</name>
</gene>
<dbReference type="GO" id="GO:0006364">
    <property type="term" value="P:rRNA processing"/>
    <property type="evidence" value="ECO:0007669"/>
    <property type="project" value="TreeGrafter"/>
</dbReference>
<dbReference type="EMBL" id="LT622871">
    <property type="protein sequence ID" value="SCW22892.1"/>
    <property type="molecule type" value="Genomic_DNA"/>
</dbReference>
<evidence type="ECO:0000256" key="5">
    <source>
        <dbReference type="ARBA" id="ARBA00022842"/>
    </source>
</evidence>
<reference evidence="9" key="1">
    <citation type="submission" date="2016-10" db="EMBL/GenBank/DDBJ databases">
        <title>Chloroplast genomes as a tool to resolve red algal phylogenies: a case study in the Nemaliales.</title>
        <authorList>
            <person name="Costa J.F."/>
            <person name="Lin S.M."/>
            <person name="Macaya E.C."/>
            <person name="Fernandez-Garcia C."/>
            <person name="Verbruggen H."/>
        </authorList>
    </citation>
    <scope>NUCLEOTIDE SEQUENCE</scope>
    <source>
        <strain evidence="9">H.1444</strain>
    </source>
</reference>
<keyword evidence="9" id="KW-0150">Chloroplast</keyword>
<dbReference type="SMART" id="SM00316">
    <property type="entry name" value="S1"/>
    <property type="match status" value="1"/>
</dbReference>
<evidence type="ECO:0000313" key="9">
    <source>
        <dbReference type="EMBL" id="SCW22892.1"/>
    </source>
</evidence>
<dbReference type="SUPFAM" id="SSF50249">
    <property type="entry name" value="Nucleic acid-binding proteins"/>
    <property type="match status" value="1"/>
</dbReference>
<evidence type="ECO:0000256" key="2">
    <source>
        <dbReference type="ARBA" id="ARBA00005522"/>
    </source>
</evidence>
<reference evidence="9" key="2">
    <citation type="submission" date="2016-10" db="EMBL/GenBank/DDBJ databases">
        <authorList>
            <person name="de Groot N.N."/>
        </authorList>
    </citation>
    <scope>NUCLEOTIDE SEQUENCE</scope>
    <source>
        <strain evidence="9">H.1444</strain>
    </source>
</reference>
<dbReference type="InterPro" id="IPR003029">
    <property type="entry name" value="S1_domain"/>
</dbReference>
<dbReference type="Pfam" id="PF10150">
    <property type="entry name" value="RNase_E_G"/>
    <property type="match status" value="1"/>
</dbReference>
<evidence type="ECO:0000256" key="7">
    <source>
        <dbReference type="ARBA" id="ARBA00023436"/>
    </source>
</evidence>
<dbReference type="InterPro" id="IPR019307">
    <property type="entry name" value="RNA-bd_AU-1/RNase_E/G"/>
</dbReference>
<dbReference type="Gene3D" id="2.40.50.140">
    <property type="entry name" value="Nucleic acid-binding proteins"/>
    <property type="match status" value="1"/>
</dbReference>
<dbReference type="GO" id="GO:0016787">
    <property type="term" value="F:hydrolase activity"/>
    <property type="evidence" value="ECO:0007669"/>
    <property type="project" value="UniProtKB-KW"/>
</dbReference>
<dbReference type="GO" id="GO:0005737">
    <property type="term" value="C:cytoplasm"/>
    <property type="evidence" value="ECO:0007669"/>
    <property type="project" value="TreeGrafter"/>
</dbReference>
<dbReference type="InterPro" id="IPR012340">
    <property type="entry name" value="NA-bd_OB-fold"/>
</dbReference>
<dbReference type="PANTHER" id="PTHR30001:SF0">
    <property type="entry name" value="RIBONUCLEASE G"/>
    <property type="match status" value="1"/>
</dbReference>
<organism evidence="9">
    <name type="scientific">Nemalion sp. H.1444</name>
    <dbReference type="NCBI Taxonomy" id="1907586"/>
    <lineage>
        <taxon>Eukaryota</taxon>
        <taxon>Rhodophyta</taxon>
        <taxon>Florideophyceae</taxon>
        <taxon>Nemaliophycidae</taxon>
        <taxon>Nemaliales</taxon>
        <taxon>Nemaliaceae</taxon>
        <taxon>Nemalion</taxon>
    </lineage>
</organism>
<dbReference type="GO" id="GO:0004540">
    <property type="term" value="F:RNA nuclease activity"/>
    <property type="evidence" value="ECO:0007669"/>
    <property type="project" value="InterPro"/>
</dbReference>
<dbReference type="AlphaFoldDB" id="A0A1G4NW49"/>
<feature type="domain" description="S1 motif" evidence="8">
    <location>
        <begin position="33"/>
        <end position="113"/>
    </location>
</feature>
<keyword evidence="6" id="KW-0694">RNA-binding</keyword>
<keyword evidence="3" id="KW-0479">Metal-binding</keyword>
<dbReference type="InterPro" id="IPR004659">
    <property type="entry name" value="RNase_E/G"/>
</dbReference>
<geneLocation type="chloroplast" evidence="9"/>
<dbReference type="CDD" id="cd04453">
    <property type="entry name" value="S1_RNase_E"/>
    <property type="match status" value="1"/>
</dbReference>
<dbReference type="GO" id="GO:0003723">
    <property type="term" value="F:RNA binding"/>
    <property type="evidence" value="ECO:0007669"/>
    <property type="project" value="UniProtKB-KW"/>
</dbReference>